<dbReference type="RefSeq" id="WP_093522420.1">
    <property type="nucleotide sequence ID" value="NZ_FOSK01000012.1"/>
</dbReference>
<sequence>MPKVMLIIAALVVMTGATRAREDVLEPYQVHMVVWRGCEEACRSFTHYFESRKLPVNVTVTDVAKDKGLLPEVKQRLIKERPDLVITWGTTVTRSLIGTIDDYGTGSGLGDIPSLFMIVADPVRAGIIVDHETSGRLLVTGVHNRVNETVQLKHIFEYHPIKRLAVINEPNAVNSRQNTQKLAALSDQLGFEVIALEYSLGADDRADPAEIPLKIAEAKALDADALYVGSSSFNLENRRSYTEAAISENLPVFSAYEQMVRDGMALMSVSNSYKNVGKLAASQAYQILFKAQPPGELSVKALERFSVLVNMQAANRLSLYPPLSIISIAKIVQ</sequence>
<reference evidence="1 2" key="1">
    <citation type="submission" date="2016-10" db="EMBL/GenBank/DDBJ databases">
        <authorList>
            <person name="Varghese N."/>
            <person name="Submissions S."/>
        </authorList>
    </citation>
    <scope>NUCLEOTIDE SEQUENCE [LARGE SCALE GENOMIC DNA]</scope>
    <source>
        <strain evidence="1 2">DSM 16392</strain>
    </source>
</reference>
<comment type="caution">
    <text evidence="1">The sequence shown here is derived from an EMBL/GenBank/DDBJ whole genome shotgun (WGS) entry which is preliminary data.</text>
</comment>
<gene>
    <name evidence="1" type="ORF">SAMN04488518_112128</name>
</gene>
<name>A0A1I4DUV4_9HYPH</name>
<dbReference type="Proteomes" id="UP000199598">
    <property type="component" value="Unassembled WGS sequence"/>
</dbReference>
<dbReference type="InterPro" id="IPR028082">
    <property type="entry name" value="Peripla_BP_I"/>
</dbReference>
<dbReference type="Pfam" id="PF04392">
    <property type="entry name" value="ABC_sub_bind"/>
    <property type="match status" value="1"/>
</dbReference>
<dbReference type="PANTHER" id="PTHR35271">
    <property type="entry name" value="ABC TRANSPORTER, SUBSTRATE-BINDING LIPOPROTEIN-RELATED"/>
    <property type="match status" value="1"/>
</dbReference>
<dbReference type="Gene3D" id="3.40.50.2300">
    <property type="match status" value="2"/>
</dbReference>
<protein>
    <submittedName>
        <fullName evidence="1">ABC transport system substrate-binding protein</fullName>
    </submittedName>
</protein>
<keyword evidence="2" id="KW-1185">Reference proteome</keyword>
<accession>A0A1I4DUV4</accession>
<evidence type="ECO:0000313" key="2">
    <source>
        <dbReference type="Proteomes" id="UP000199598"/>
    </source>
</evidence>
<organism evidence="1 2">
    <name type="scientific">Pseudovibrio ascidiaceicola</name>
    <dbReference type="NCBI Taxonomy" id="285279"/>
    <lineage>
        <taxon>Bacteria</taxon>
        <taxon>Pseudomonadati</taxon>
        <taxon>Pseudomonadota</taxon>
        <taxon>Alphaproteobacteria</taxon>
        <taxon>Hyphomicrobiales</taxon>
        <taxon>Stappiaceae</taxon>
        <taxon>Pseudovibrio</taxon>
    </lineage>
</organism>
<proteinExistence type="predicted"/>
<dbReference type="EMBL" id="FOSK01000012">
    <property type="protein sequence ID" value="SFK95711.1"/>
    <property type="molecule type" value="Genomic_DNA"/>
</dbReference>
<evidence type="ECO:0000313" key="1">
    <source>
        <dbReference type="EMBL" id="SFK95711.1"/>
    </source>
</evidence>
<dbReference type="InterPro" id="IPR007487">
    <property type="entry name" value="ABC_transpt-TYRBP-like"/>
</dbReference>
<dbReference type="SUPFAM" id="SSF53822">
    <property type="entry name" value="Periplasmic binding protein-like I"/>
    <property type="match status" value="1"/>
</dbReference>
<dbReference type="PANTHER" id="PTHR35271:SF1">
    <property type="entry name" value="ABC TRANSPORTER, SUBSTRATE-BINDING LIPOPROTEIN"/>
    <property type="match status" value="1"/>
</dbReference>